<sequence>MAPAEEPEKGDKVSWNWGGGAPGGKVAEKKTEGEIAITSKKGNKIKKNAEPNNPAVHIERSGNDVVKKASELNIEQKANGSSGGGGATGKDKDKDDGGSKSGNNKRKHDQAEKNGDSALEENAEGKTVKPGGKDSPKKQKQEPTSKEDKKEDVPNGGPKRKAGRPKKDEGASSKKKDATPRSTDGIGSRTRSRT</sequence>
<dbReference type="Pfam" id="PF11160">
    <property type="entry name" value="Hva1_TUDOR"/>
    <property type="match status" value="1"/>
</dbReference>
<dbReference type="HOGENOM" id="CLU_082830_1_0_1"/>
<feature type="region of interest" description="Disordered" evidence="1">
    <location>
        <begin position="1"/>
        <end position="194"/>
    </location>
</feature>
<evidence type="ECO:0000313" key="4">
    <source>
        <dbReference type="Proteomes" id="UP000054302"/>
    </source>
</evidence>
<dbReference type="OrthoDB" id="2131339at2759"/>
<evidence type="ECO:0000259" key="2">
    <source>
        <dbReference type="Pfam" id="PF11160"/>
    </source>
</evidence>
<feature type="compositionally biased region" description="Basic and acidic residues" evidence="1">
    <location>
        <begin position="165"/>
        <end position="179"/>
    </location>
</feature>
<reference evidence="3 4" key="1">
    <citation type="submission" date="2015-01" db="EMBL/GenBank/DDBJ databases">
        <title>The Genome Sequence of Exophiala mesophila CBS40295.</title>
        <authorList>
            <consortium name="The Broad Institute Genomics Platform"/>
            <person name="Cuomo C."/>
            <person name="de Hoog S."/>
            <person name="Gorbushina A."/>
            <person name="Stielow B."/>
            <person name="Teixiera M."/>
            <person name="Abouelleil A."/>
            <person name="Chapman S.B."/>
            <person name="Priest M."/>
            <person name="Young S.K."/>
            <person name="Wortman J."/>
            <person name="Nusbaum C."/>
            <person name="Birren B."/>
        </authorList>
    </citation>
    <scope>NUCLEOTIDE SEQUENCE [LARGE SCALE GENOMIC DNA]</scope>
    <source>
        <strain evidence="3 4">CBS 40295</strain>
    </source>
</reference>
<accession>A0A0D1X5H9</accession>
<gene>
    <name evidence="3" type="ORF">PV10_00815</name>
</gene>
<evidence type="ECO:0000313" key="3">
    <source>
        <dbReference type="EMBL" id="KIV97005.1"/>
    </source>
</evidence>
<dbReference type="RefSeq" id="XP_016228579.1">
    <property type="nucleotide sequence ID" value="XM_016364930.1"/>
</dbReference>
<feature type="compositionally biased region" description="Basic and acidic residues" evidence="1">
    <location>
        <begin position="1"/>
        <end position="12"/>
    </location>
</feature>
<dbReference type="GeneID" id="27318660"/>
<dbReference type="OMA" id="RPGNDVV"/>
<organism evidence="3 4">
    <name type="scientific">Exophiala mesophila</name>
    <name type="common">Black yeast-like fungus</name>
    <dbReference type="NCBI Taxonomy" id="212818"/>
    <lineage>
        <taxon>Eukaryota</taxon>
        <taxon>Fungi</taxon>
        <taxon>Dikarya</taxon>
        <taxon>Ascomycota</taxon>
        <taxon>Pezizomycotina</taxon>
        <taxon>Eurotiomycetes</taxon>
        <taxon>Chaetothyriomycetidae</taxon>
        <taxon>Chaetothyriales</taxon>
        <taxon>Herpotrichiellaceae</taxon>
        <taxon>Exophiala</taxon>
    </lineage>
</organism>
<proteinExistence type="predicted"/>
<dbReference type="AlphaFoldDB" id="A0A0D1X5H9"/>
<protein>
    <recommendedName>
        <fullName evidence="2">Hypervirulence associated protein TUDOR domain-containing protein</fullName>
    </recommendedName>
</protein>
<name>A0A0D1X5H9_EXOME</name>
<dbReference type="STRING" id="212818.A0A0D1X5H9"/>
<feature type="compositionally biased region" description="Basic and acidic residues" evidence="1">
    <location>
        <begin position="57"/>
        <end position="70"/>
    </location>
</feature>
<evidence type="ECO:0000256" key="1">
    <source>
        <dbReference type="SAM" id="MobiDB-lite"/>
    </source>
</evidence>
<feature type="compositionally biased region" description="Basic and acidic residues" evidence="1">
    <location>
        <begin position="123"/>
        <end position="153"/>
    </location>
</feature>
<dbReference type="InterPro" id="IPR021331">
    <property type="entry name" value="Hva1_TUDOR"/>
</dbReference>
<feature type="domain" description="Hypervirulence associated protein TUDOR" evidence="2">
    <location>
        <begin position="10"/>
        <end position="72"/>
    </location>
</feature>
<keyword evidence="4" id="KW-1185">Reference proteome</keyword>
<dbReference type="EMBL" id="KN847520">
    <property type="protein sequence ID" value="KIV97005.1"/>
    <property type="molecule type" value="Genomic_DNA"/>
</dbReference>
<dbReference type="VEuPathDB" id="FungiDB:PV10_00815"/>
<feature type="compositionally biased region" description="Basic and acidic residues" evidence="1">
    <location>
        <begin position="89"/>
        <end position="98"/>
    </location>
</feature>
<dbReference type="Proteomes" id="UP000054302">
    <property type="component" value="Unassembled WGS sequence"/>
</dbReference>